<gene>
    <name evidence="5" type="ORF">EDC35_10585</name>
</gene>
<protein>
    <submittedName>
        <fullName evidence="5">Uncharacterized protein DUF4102</fullName>
    </submittedName>
</protein>
<evidence type="ECO:0000256" key="2">
    <source>
        <dbReference type="ARBA" id="ARBA00022908"/>
    </source>
</evidence>
<accession>A0A4R3MYH2</accession>
<dbReference type="PROSITE" id="PS51898">
    <property type="entry name" value="TYR_RECOMBINASE"/>
    <property type="match status" value="1"/>
</dbReference>
<keyword evidence="6" id="KW-1185">Reference proteome</keyword>
<dbReference type="AlphaFoldDB" id="A0A4R3MYH2"/>
<dbReference type="GO" id="GO:0006310">
    <property type="term" value="P:DNA recombination"/>
    <property type="evidence" value="ECO:0007669"/>
    <property type="project" value="UniProtKB-KW"/>
</dbReference>
<reference evidence="5 6" key="1">
    <citation type="submission" date="2019-03" db="EMBL/GenBank/DDBJ databases">
        <title>Genomic Encyclopedia of Type Strains, Phase IV (KMG-IV): sequencing the most valuable type-strain genomes for metagenomic binning, comparative biology and taxonomic classification.</title>
        <authorList>
            <person name="Goeker M."/>
        </authorList>
    </citation>
    <scope>NUCLEOTIDE SEQUENCE [LARGE SCALE GENOMIC DNA]</scope>
    <source>
        <strain evidence="5 6">DSM 13587</strain>
    </source>
</reference>
<dbReference type="SUPFAM" id="SSF56349">
    <property type="entry name" value="DNA breaking-rejoining enzymes"/>
    <property type="match status" value="1"/>
</dbReference>
<comment type="similarity">
    <text evidence="1">Belongs to the 'phage' integrase family.</text>
</comment>
<dbReference type="Pfam" id="PF13356">
    <property type="entry name" value="Arm-DNA-bind_3"/>
    <property type="match status" value="1"/>
</dbReference>
<dbReference type="RefSeq" id="WP_132977265.1">
    <property type="nucleotide sequence ID" value="NZ_SMAO01000005.1"/>
</dbReference>
<evidence type="ECO:0000259" key="4">
    <source>
        <dbReference type="PROSITE" id="PS51898"/>
    </source>
</evidence>
<name>A0A4R3MYH2_9GAMM</name>
<dbReference type="GO" id="GO:0015074">
    <property type="term" value="P:DNA integration"/>
    <property type="evidence" value="ECO:0007669"/>
    <property type="project" value="UniProtKB-KW"/>
</dbReference>
<dbReference type="InterPro" id="IPR025166">
    <property type="entry name" value="Integrase_DNA_bind_dom"/>
</dbReference>
<dbReference type="OrthoDB" id="5567253at2"/>
<evidence type="ECO:0000256" key="3">
    <source>
        <dbReference type="ARBA" id="ARBA00023172"/>
    </source>
</evidence>
<feature type="domain" description="Tyr recombinase" evidence="4">
    <location>
        <begin position="218"/>
        <end position="392"/>
    </location>
</feature>
<dbReference type="InterPro" id="IPR050808">
    <property type="entry name" value="Phage_Integrase"/>
</dbReference>
<dbReference type="PANTHER" id="PTHR30629">
    <property type="entry name" value="PROPHAGE INTEGRASE"/>
    <property type="match status" value="1"/>
</dbReference>
<dbReference type="InterPro" id="IPR011010">
    <property type="entry name" value="DNA_brk_join_enz"/>
</dbReference>
<dbReference type="PANTHER" id="PTHR30629:SF2">
    <property type="entry name" value="PROPHAGE INTEGRASE INTS-RELATED"/>
    <property type="match status" value="1"/>
</dbReference>
<comment type="caution">
    <text evidence="5">The sequence shown here is derived from an EMBL/GenBank/DDBJ whole genome shotgun (WGS) entry which is preliminary data.</text>
</comment>
<evidence type="ECO:0000313" key="6">
    <source>
        <dbReference type="Proteomes" id="UP000295717"/>
    </source>
</evidence>
<proteinExistence type="inferred from homology"/>
<dbReference type="EMBL" id="SMAO01000005">
    <property type="protein sequence ID" value="TCT20646.1"/>
    <property type="molecule type" value="Genomic_DNA"/>
</dbReference>
<dbReference type="Gene3D" id="3.30.160.390">
    <property type="entry name" value="Integrase, DNA-binding domain"/>
    <property type="match status" value="1"/>
</dbReference>
<dbReference type="GO" id="GO:0003677">
    <property type="term" value="F:DNA binding"/>
    <property type="evidence" value="ECO:0007669"/>
    <property type="project" value="InterPro"/>
</dbReference>
<dbReference type="InterPro" id="IPR013762">
    <property type="entry name" value="Integrase-like_cat_sf"/>
</dbReference>
<sequence length="418" mass="47176">MPRIADQRRSLTKEAVTRIKPRTERFIVWDESTPNFGLRVYPSGVKSYVLRITFTNSSGKAVQRLETIGNVADFATPDAARNKALELRQRYKGGEDVKATRQAAKARNTTLREALDLYLAARSRGTKPMKPSTAKDMRAQMAYGLAEFMDKPLITLDADTAIRWHRERKEKAPVRADCEARYLRAVWNWTREELPALELPEWPTARWSKQKEWSPSNRRKRRLNRESAPAWMAVTQSWVNARDRALFTLLYFTGWRISEAMNLRWEDVDLDRGRVWLRSVKTGGDHHLPLARQAVAALSALARDTAWVFPAPLRDGGIGPMVLPSKAIIRHREQSGVEWSAHDLRRGFISVGEAIGVPSAAVRRLTGHVVNQRDAHDGYIDFDADDLAPHVQRIADALEGMANGTAGEVVEIGARALA</sequence>
<dbReference type="InterPro" id="IPR002104">
    <property type="entry name" value="Integrase_catalytic"/>
</dbReference>
<keyword evidence="3" id="KW-0233">DNA recombination</keyword>
<dbReference type="InterPro" id="IPR038488">
    <property type="entry name" value="Integrase_DNA-bd_sf"/>
</dbReference>
<organism evidence="5 6">
    <name type="scientific">Thiobaca trueperi</name>
    <dbReference type="NCBI Taxonomy" id="127458"/>
    <lineage>
        <taxon>Bacteria</taxon>
        <taxon>Pseudomonadati</taxon>
        <taxon>Pseudomonadota</taxon>
        <taxon>Gammaproteobacteria</taxon>
        <taxon>Chromatiales</taxon>
        <taxon>Chromatiaceae</taxon>
        <taxon>Thiobaca</taxon>
    </lineage>
</organism>
<dbReference type="Proteomes" id="UP000295717">
    <property type="component" value="Unassembled WGS sequence"/>
</dbReference>
<evidence type="ECO:0000313" key="5">
    <source>
        <dbReference type="EMBL" id="TCT20646.1"/>
    </source>
</evidence>
<keyword evidence="2" id="KW-0229">DNA integration</keyword>
<evidence type="ECO:0000256" key="1">
    <source>
        <dbReference type="ARBA" id="ARBA00008857"/>
    </source>
</evidence>
<dbReference type="Pfam" id="PF00589">
    <property type="entry name" value="Phage_integrase"/>
    <property type="match status" value="1"/>
</dbReference>
<dbReference type="Gene3D" id="1.10.443.10">
    <property type="entry name" value="Intergrase catalytic core"/>
    <property type="match status" value="1"/>
</dbReference>